<dbReference type="GO" id="GO:0030544">
    <property type="term" value="F:Hsp70 protein binding"/>
    <property type="evidence" value="ECO:0007669"/>
    <property type="project" value="TreeGrafter"/>
</dbReference>
<dbReference type="InterPro" id="IPR019734">
    <property type="entry name" value="TPR_rpt"/>
</dbReference>
<gene>
    <name evidence="5" type="ORF">SI8410_05006362</name>
</gene>
<dbReference type="Gene3D" id="1.25.40.10">
    <property type="entry name" value="Tetratricopeptide repeat domain"/>
    <property type="match status" value="1"/>
</dbReference>
<dbReference type="InterPro" id="IPR011990">
    <property type="entry name" value="TPR-like_helical_dom_sf"/>
</dbReference>
<feature type="region of interest" description="Disordered" evidence="3">
    <location>
        <begin position="229"/>
        <end position="275"/>
    </location>
</feature>
<dbReference type="Gene3D" id="6.10.250.3420">
    <property type="match status" value="1"/>
</dbReference>
<reference evidence="5" key="1">
    <citation type="submission" date="2020-02" db="EMBL/GenBank/DDBJ databases">
        <authorList>
            <person name="Scholz U."/>
            <person name="Mascher M."/>
            <person name="Fiebig A."/>
        </authorList>
    </citation>
    <scope>NUCLEOTIDE SEQUENCE</scope>
</reference>
<name>A0A7I8KD49_SPIIN</name>
<evidence type="ECO:0000259" key="4">
    <source>
        <dbReference type="Pfam" id="PF18253"/>
    </source>
</evidence>
<accession>A0A7I8KD49</accession>
<evidence type="ECO:0000313" key="6">
    <source>
        <dbReference type="Proteomes" id="UP000663760"/>
    </source>
</evidence>
<proteinExistence type="predicted"/>
<dbReference type="EMBL" id="LR746268">
    <property type="protein sequence ID" value="CAA7395699.1"/>
    <property type="molecule type" value="Genomic_DNA"/>
</dbReference>
<keyword evidence="1" id="KW-0677">Repeat</keyword>
<feature type="domain" description="Hsp70-interacting protein N-terminal" evidence="4">
    <location>
        <begin position="2"/>
        <end position="43"/>
    </location>
</feature>
<evidence type="ECO:0000313" key="5">
    <source>
        <dbReference type="EMBL" id="CAA7395699.1"/>
    </source>
</evidence>
<dbReference type="PANTHER" id="PTHR45883:SF7">
    <property type="entry name" value="TPR REPEAT-CONTAINING THIOREDOXIN TDX"/>
    <property type="match status" value="1"/>
</dbReference>
<dbReference type="SUPFAM" id="SSF48452">
    <property type="entry name" value="TPR-like"/>
    <property type="match status" value="1"/>
</dbReference>
<sequence>MDTAKVAELKQFISLCKSNPGVLQDPSLSFFNDYLRSLGAEIPRDKESVDHAMGESGGASDDEIIESDIELDEAYLETDNDPPQQMGDPYVEVSEESRDAAQLSKAKAMDALSEGNLEEAVQHLTEAIISNPTSAILHASRASIFLKMNKPNAAIRDADAALQINPDSAKGYKSRGMARAMLGQWEEAAKDLHVASNLDYDEEIAAALKKVEPNAHKIEEHRRKYERLRKEREMRKAQRERQRRQAEAEAKRREQSSAPSPEVEGCYSDPHRFKKSSTPSLWIQRLEKIMSCRFKARYTPNRDQIVPVSRRVLGR</sequence>
<dbReference type="AlphaFoldDB" id="A0A7I8KD49"/>
<keyword evidence="6" id="KW-1185">Reference proteome</keyword>
<dbReference type="InterPro" id="IPR034649">
    <property type="entry name" value="Hip_N"/>
</dbReference>
<dbReference type="SMART" id="SM00028">
    <property type="entry name" value="TPR"/>
    <property type="match status" value="3"/>
</dbReference>
<keyword evidence="2" id="KW-0802">TPR repeat</keyword>
<dbReference type="Proteomes" id="UP000663760">
    <property type="component" value="Chromosome 5"/>
</dbReference>
<dbReference type="OrthoDB" id="2121326at2759"/>
<evidence type="ECO:0000256" key="2">
    <source>
        <dbReference type="ARBA" id="ARBA00022803"/>
    </source>
</evidence>
<dbReference type="PANTHER" id="PTHR45883">
    <property type="entry name" value="HSC70-INTERACTING PROTEIN"/>
    <property type="match status" value="1"/>
</dbReference>
<dbReference type="FunFam" id="6.10.250.3420:FF:000001">
    <property type="entry name" value="Hsc70-interacting protein-like protein"/>
    <property type="match status" value="1"/>
</dbReference>
<dbReference type="Pfam" id="PF18253">
    <property type="entry name" value="HipN"/>
    <property type="match status" value="1"/>
</dbReference>
<dbReference type="GO" id="GO:0000118">
    <property type="term" value="C:histone deacetylase complex"/>
    <property type="evidence" value="ECO:0007669"/>
    <property type="project" value="TreeGrafter"/>
</dbReference>
<feature type="compositionally biased region" description="Basic and acidic residues" evidence="3">
    <location>
        <begin position="229"/>
        <end position="255"/>
    </location>
</feature>
<dbReference type="FunFam" id="1.25.40.10:FF:000112">
    <property type="entry name" value="FAM10 family protein"/>
    <property type="match status" value="1"/>
</dbReference>
<protein>
    <recommendedName>
        <fullName evidence="4">Hsp70-interacting protein N-terminal domain-containing protein</fullName>
    </recommendedName>
</protein>
<evidence type="ECO:0000256" key="3">
    <source>
        <dbReference type="SAM" id="MobiDB-lite"/>
    </source>
</evidence>
<organism evidence="5 6">
    <name type="scientific">Spirodela intermedia</name>
    <name type="common">Intermediate duckweed</name>
    <dbReference type="NCBI Taxonomy" id="51605"/>
    <lineage>
        <taxon>Eukaryota</taxon>
        <taxon>Viridiplantae</taxon>
        <taxon>Streptophyta</taxon>
        <taxon>Embryophyta</taxon>
        <taxon>Tracheophyta</taxon>
        <taxon>Spermatophyta</taxon>
        <taxon>Magnoliopsida</taxon>
        <taxon>Liliopsida</taxon>
        <taxon>Araceae</taxon>
        <taxon>Lemnoideae</taxon>
        <taxon>Spirodela</taxon>
    </lineage>
</organism>
<dbReference type="GO" id="GO:0046983">
    <property type="term" value="F:protein dimerization activity"/>
    <property type="evidence" value="ECO:0007669"/>
    <property type="project" value="InterPro"/>
</dbReference>
<dbReference type="CDD" id="cd14438">
    <property type="entry name" value="Hip_N"/>
    <property type="match status" value="1"/>
</dbReference>
<evidence type="ECO:0000256" key="1">
    <source>
        <dbReference type="ARBA" id="ARBA00022737"/>
    </source>
</evidence>